<sequence length="225" mass="25663">MISSVTKIIDKIGEIFTVFDFSYIVSGIASFSIICYGLWQNDLLGSLGSTSLNVIAAIIFTYLCGLLSFTIGKTIRATVIMYRRKHYVLLVKVEETRFMTCFKEAVRYANKKEKILADYTDEDDCKMYYTEMWTYLRECENAAATMAFINKYWVMQAVYEGLIASSLIGLIVGFILYQGGFGLVCILLFLASGFACCFCCHEGTRYAEVQIKEIVIAYRYFKLKE</sequence>
<dbReference type="AlphaFoldDB" id="A0A1Y3Z289"/>
<protein>
    <submittedName>
        <fullName evidence="2">Uncharacterized protein</fullName>
    </submittedName>
</protein>
<dbReference type="EMBL" id="NFII01000004">
    <property type="protein sequence ID" value="OUO01740.1"/>
    <property type="molecule type" value="Genomic_DNA"/>
</dbReference>
<keyword evidence="1" id="KW-0812">Transmembrane</keyword>
<dbReference type="EMBL" id="NFKE01000015">
    <property type="protein sequence ID" value="OUP32097.1"/>
    <property type="molecule type" value="Genomic_DNA"/>
</dbReference>
<keyword evidence="1" id="KW-1133">Transmembrane helix</keyword>
<feature type="transmembrane region" description="Helical" evidence="1">
    <location>
        <begin position="157"/>
        <end position="175"/>
    </location>
</feature>
<dbReference type="Proteomes" id="UP000196587">
    <property type="component" value="Unassembled WGS sequence"/>
</dbReference>
<accession>A0A1Y3Z289</accession>
<gene>
    <name evidence="3" type="ORF">B5F24_15445</name>
    <name evidence="2" type="ORF">B5F97_05815</name>
</gene>
<reference evidence="4 5" key="1">
    <citation type="submission" date="2017-04" db="EMBL/GenBank/DDBJ databases">
        <title>Function of individual gut microbiota members based on whole genome sequencing of pure cultures obtained from chicken caecum.</title>
        <authorList>
            <person name="Medvecky M."/>
            <person name="Cejkova D."/>
            <person name="Polansky O."/>
            <person name="Karasova D."/>
            <person name="Kubasova T."/>
            <person name="Cizek A."/>
            <person name="Rychlik I."/>
        </authorList>
    </citation>
    <scope>NUCLEOTIDE SEQUENCE [LARGE SCALE GENOMIC DNA]</scope>
    <source>
        <strain evidence="5">An189</strain>
        <strain evidence="4">An43</strain>
    </source>
</reference>
<evidence type="ECO:0000313" key="2">
    <source>
        <dbReference type="EMBL" id="OUO01740.1"/>
    </source>
</evidence>
<feature type="transmembrane region" description="Helical" evidence="1">
    <location>
        <begin position="51"/>
        <end position="75"/>
    </location>
</feature>
<dbReference type="Proteomes" id="UP000195386">
    <property type="component" value="Unassembled WGS sequence"/>
</dbReference>
<reference evidence="2" key="2">
    <citation type="journal article" date="2018" name="BMC Genomics">
        <title>Whole genome sequencing and function prediction of 133 gut anaerobes isolated from chicken caecum in pure cultures.</title>
        <authorList>
            <person name="Medvecky M."/>
            <person name="Cejkova D."/>
            <person name="Polansky O."/>
            <person name="Karasova D."/>
            <person name="Kubasova T."/>
            <person name="Cizek A."/>
            <person name="Rychlik I."/>
        </authorList>
    </citation>
    <scope>NUCLEOTIDE SEQUENCE</scope>
    <source>
        <strain evidence="3">An189</strain>
        <strain evidence="2">An43</strain>
    </source>
</reference>
<feature type="transmembrane region" description="Helical" evidence="1">
    <location>
        <begin position="181"/>
        <end position="200"/>
    </location>
</feature>
<evidence type="ECO:0000313" key="4">
    <source>
        <dbReference type="Proteomes" id="UP000195386"/>
    </source>
</evidence>
<evidence type="ECO:0000313" key="5">
    <source>
        <dbReference type="Proteomes" id="UP000196587"/>
    </source>
</evidence>
<evidence type="ECO:0000256" key="1">
    <source>
        <dbReference type="SAM" id="Phobius"/>
    </source>
</evidence>
<organism evidence="2 4">
    <name type="scientific">Bacteroides clarus</name>
    <dbReference type="NCBI Taxonomy" id="626929"/>
    <lineage>
        <taxon>Bacteria</taxon>
        <taxon>Pseudomonadati</taxon>
        <taxon>Bacteroidota</taxon>
        <taxon>Bacteroidia</taxon>
        <taxon>Bacteroidales</taxon>
        <taxon>Bacteroidaceae</taxon>
        <taxon>Bacteroides</taxon>
    </lineage>
</organism>
<keyword evidence="1" id="KW-0472">Membrane</keyword>
<comment type="caution">
    <text evidence="2">The sequence shown here is derived from an EMBL/GenBank/DDBJ whole genome shotgun (WGS) entry which is preliminary data.</text>
</comment>
<feature type="transmembrane region" description="Helical" evidence="1">
    <location>
        <begin position="21"/>
        <end position="39"/>
    </location>
</feature>
<evidence type="ECO:0000313" key="3">
    <source>
        <dbReference type="EMBL" id="OUP32097.1"/>
    </source>
</evidence>
<dbReference type="RefSeq" id="WP_087413460.1">
    <property type="nucleotide sequence ID" value="NZ_CALIXP010000068.1"/>
</dbReference>
<name>A0A1Y3Z289_9BACE</name>
<proteinExistence type="predicted"/>